<dbReference type="AlphaFoldDB" id="A0ABD1VWL5"/>
<dbReference type="EMBL" id="JBFOLK010000001">
    <property type="protein sequence ID" value="KAL2541799.1"/>
    <property type="molecule type" value="Genomic_DNA"/>
</dbReference>
<comment type="caution">
    <text evidence="1">The sequence shown here is derived from an EMBL/GenBank/DDBJ whole genome shotgun (WGS) entry which is preliminary data.</text>
</comment>
<evidence type="ECO:0000313" key="2">
    <source>
        <dbReference type="Proteomes" id="UP001604336"/>
    </source>
</evidence>
<reference evidence="2" key="1">
    <citation type="submission" date="2024-07" db="EMBL/GenBank/DDBJ databases">
        <title>Two chromosome-level genome assemblies of Korean endemic species Abeliophyllum distichum and Forsythia ovata (Oleaceae).</title>
        <authorList>
            <person name="Jang H."/>
        </authorList>
    </citation>
    <scope>NUCLEOTIDE SEQUENCE [LARGE SCALE GENOMIC DNA]</scope>
</reference>
<gene>
    <name evidence="1" type="ORF">Adt_02777</name>
</gene>
<protein>
    <submittedName>
        <fullName evidence="1">Uncharacterized protein</fullName>
    </submittedName>
</protein>
<proteinExistence type="predicted"/>
<name>A0ABD1VWL5_9LAMI</name>
<keyword evidence="2" id="KW-1185">Reference proteome</keyword>
<dbReference type="Proteomes" id="UP001604336">
    <property type="component" value="Unassembled WGS sequence"/>
</dbReference>
<organism evidence="1 2">
    <name type="scientific">Abeliophyllum distichum</name>
    <dbReference type="NCBI Taxonomy" id="126358"/>
    <lineage>
        <taxon>Eukaryota</taxon>
        <taxon>Viridiplantae</taxon>
        <taxon>Streptophyta</taxon>
        <taxon>Embryophyta</taxon>
        <taxon>Tracheophyta</taxon>
        <taxon>Spermatophyta</taxon>
        <taxon>Magnoliopsida</taxon>
        <taxon>eudicotyledons</taxon>
        <taxon>Gunneridae</taxon>
        <taxon>Pentapetalae</taxon>
        <taxon>asterids</taxon>
        <taxon>lamiids</taxon>
        <taxon>Lamiales</taxon>
        <taxon>Oleaceae</taxon>
        <taxon>Forsythieae</taxon>
        <taxon>Abeliophyllum</taxon>
    </lineage>
</organism>
<dbReference type="PROSITE" id="PS51257">
    <property type="entry name" value="PROKAR_LIPOPROTEIN"/>
    <property type="match status" value="1"/>
</dbReference>
<evidence type="ECO:0000313" key="1">
    <source>
        <dbReference type="EMBL" id="KAL2541799.1"/>
    </source>
</evidence>
<sequence>MSKIGEPSKSRDDHLGSSVVPTTIACQTIVHFTSLLAYVSTTNVSHGLHNEDGRLAGVSSEPGSKLESLDTHEIGLESVFGDEVAESLASTWEISGEYEMD</sequence>
<accession>A0ABD1VWL5</accession>